<comment type="caution">
    <text evidence="2">The sequence shown here is derived from an EMBL/GenBank/DDBJ whole genome shotgun (WGS) entry which is preliminary data.</text>
</comment>
<evidence type="ECO:0000256" key="1">
    <source>
        <dbReference type="ARBA" id="ARBA00010424"/>
    </source>
</evidence>
<organism evidence="2 3">
    <name type="scientific">Polycladospora coralii</name>
    <dbReference type="NCBI Taxonomy" id="2771432"/>
    <lineage>
        <taxon>Bacteria</taxon>
        <taxon>Bacillati</taxon>
        <taxon>Bacillota</taxon>
        <taxon>Bacilli</taxon>
        <taxon>Bacillales</taxon>
        <taxon>Thermoactinomycetaceae</taxon>
        <taxon>Polycladospora</taxon>
    </lineage>
</organism>
<evidence type="ECO:0000313" key="2">
    <source>
        <dbReference type="EMBL" id="MBD1373230.1"/>
    </source>
</evidence>
<comment type="similarity">
    <text evidence="1">Belongs to the phosphosulfolactate synthase family.</text>
</comment>
<protein>
    <submittedName>
        <fullName evidence="2">Phosphosulfolactate synthase</fullName>
    </submittedName>
</protein>
<gene>
    <name evidence="2" type="ORF">IC620_12815</name>
</gene>
<keyword evidence="3" id="KW-1185">Reference proteome</keyword>
<dbReference type="RefSeq" id="WP_191142386.1">
    <property type="nucleotide sequence ID" value="NZ_JACXAH010000020.1"/>
</dbReference>
<dbReference type="EMBL" id="JACXAH010000020">
    <property type="protein sequence ID" value="MBD1373230.1"/>
    <property type="molecule type" value="Genomic_DNA"/>
</dbReference>
<dbReference type="SUPFAM" id="SSF102110">
    <property type="entry name" value="(2r)-phospho-3-sulfolactate synthase ComA"/>
    <property type="match status" value="1"/>
</dbReference>
<proteinExistence type="inferred from homology"/>
<evidence type="ECO:0000313" key="3">
    <source>
        <dbReference type="Proteomes" id="UP000661691"/>
    </source>
</evidence>
<dbReference type="InterPro" id="IPR003830">
    <property type="entry name" value="ComA_synth"/>
</dbReference>
<dbReference type="InterPro" id="IPR013785">
    <property type="entry name" value="Aldolase_TIM"/>
</dbReference>
<reference evidence="2" key="1">
    <citation type="submission" date="2020-09" db="EMBL/GenBank/DDBJ databases">
        <title>A novel bacterium of genus Hazenella, isolated from South China Sea.</title>
        <authorList>
            <person name="Huang H."/>
            <person name="Mo K."/>
            <person name="Hu Y."/>
        </authorList>
    </citation>
    <scope>NUCLEOTIDE SEQUENCE</scope>
    <source>
        <strain evidence="2">IB182357</strain>
    </source>
</reference>
<dbReference type="Pfam" id="PF02679">
    <property type="entry name" value="ComA"/>
    <property type="match status" value="1"/>
</dbReference>
<name>A0A926RTU8_9BACL</name>
<sequence>MQDLRQIFDASCLRDPSGTRHVHKPRTTGNTMVMDKGLGLNAFRDLLEISHAYIDFIKLGFGTAVLTPPQILQTKIELCTQYNVNLYFGGTLFEIAYQSNLVRDYFNIIKNMKLKWVEISDGTITIPIYERNEMIKYATDHGLQVITEVGKKDKNQALQLDEMIDLYHRDLHSGASFVIIEGRESGIDVGVYDKYGDISIRDIEKCKQQMDMAIVFWEAPLKSQQIALIQSLGPLLNFGNISPTDIFSIESLRRGLRSDTYHLVQRV</sequence>
<dbReference type="Gene3D" id="3.20.20.70">
    <property type="entry name" value="Aldolase class I"/>
    <property type="match status" value="1"/>
</dbReference>
<dbReference type="InterPro" id="IPR036112">
    <property type="entry name" value="ComA_synth_sf"/>
</dbReference>
<accession>A0A926RTU8</accession>
<dbReference type="Proteomes" id="UP000661691">
    <property type="component" value="Unassembled WGS sequence"/>
</dbReference>
<dbReference type="AlphaFoldDB" id="A0A926RTU8"/>